<gene>
    <name evidence="1" type="ORF">JOD17_000258</name>
</gene>
<accession>A0ABS2P776</accession>
<dbReference type="EMBL" id="JAFBEC010000001">
    <property type="protein sequence ID" value="MBM7631167.1"/>
    <property type="molecule type" value="Genomic_DNA"/>
</dbReference>
<evidence type="ECO:0000313" key="2">
    <source>
        <dbReference type="Proteomes" id="UP000741863"/>
    </source>
</evidence>
<keyword evidence="2" id="KW-1185">Reference proteome</keyword>
<name>A0ABS2P776_9BACL</name>
<protein>
    <submittedName>
        <fullName evidence="1">Uncharacterized protein</fullName>
    </submittedName>
</protein>
<comment type="caution">
    <text evidence="1">The sequence shown here is derived from an EMBL/GenBank/DDBJ whole genome shotgun (WGS) entry which is preliminary data.</text>
</comment>
<sequence>MNSYEVNYYMTSGHSIGHLIQAESIFTASAIAKEWLDTTDRFIELDETLYLDKDQVTHIEIYESGVLYEPSDHVKSDVTFKMISNEEVLYHSKNTQENTANMLRQLLSERREGFIPLSPNCLVNSKYVVSYRIFERIPMRTH</sequence>
<dbReference type="Proteomes" id="UP000741863">
    <property type="component" value="Unassembled WGS sequence"/>
</dbReference>
<organism evidence="1 2">
    <name type="scientific">Geomicrobium sediminis</name>
    <dbReference type="NCBI Taxonomy" id="1347788"/>
    <lineage>
        <taxon>Bacteria</taxon>
        <taxon>Bacillati</taxon>
        <taxon>Bacillota</taxon>
        <taxon>Bacilli</taxon>
        <taxon>Bacillales</taxon>
        <taxon>Geomicrobium</taxon>
    </lineage>
</organism>
<reference evidence="1 2" key="1">
    <citation type="submission" date="2021-01" db="EMBL/GenBank/DDBJ databases">
        <title>Genomic Encyclopedia of Type Strains, Phase IV (KMG-IV): sequencing the most valuable type-strain genomes for metagenomic binning, comparative biology and taxonomic classification.</title>
        <authorList>
            <person name="Goeker M."/>
        </authorList>
    </citation>
    <scope>NUCLEOTIDE SEQUENCE [LARGE SCALE GENOMIC DNA]</scope>
    <source>
        <strain evidence="1 2">DSM 25540</strain>
    </source>
</reference>
<evidence type="ECO:0000313" key="1">
    <source>
        <dbReference type="EMBL" id="MBM7631167.1"/>
    </source>
</evidence>
<dbReference type="RefSeq" id="WP_204695353.1">
    <property type="nucleotide sequence ID" value="NZ_JAFBEC010000001.1"/>
</dbReference>
<proteinExistence type="predicted"/>